<dbReference type="EC" id="3.2.1.23" evidence="3"/>
<feature type="domain" description="Beta-galactosidase trimerisation" evidence="9">
    <location>
        <begin position="404"/>
        <end position="628"/>
    </location>
</feature>
<dbReference type="InterPro" id="IPR013738">
    <property type="entry name" value="Beta_galactosidase_Trimer"/>
</dbReference>
<reference evidence="10 11" key="1">
    <citation type="submission" date="2023-07" db="EMBL/GenBank/DDBJ databases">
        <title>Sorghum-associated microbial communities from plants grown in Nebraska, USA.</title>
        <authorList>
            <person name="Schachtman D."/>
        </authorList>
    </citation>
    <scope>NUCLEOTIDE SEQUENCE [LARGE SCALE GENOMIC DNA]</scope>
    <source>
        <strain evidence="10 11">DS994</strain>
    </source>
</reference>
<evidence type="ECO:0000256" key="4">
    <source>
        <dbReference type="ARBA" id="ARBA00022723"/>
    </source>
</evidence>
<dbReference type="Gene3D" id="3.40.50.880">
    <property type="match status" value="1"/>
</dbReference>
<dbReference type="SUPFAM" id="SSF51445">
    <property type="entry name" value="(Trans)glycosidases"/>
    <property type="match status" value="1"/>
</dbReference>
<dbReference type="GO" id="GO:0004565">
    <property type="term" value="F:beta-galactosidase activity"/>
    <property type="evidence" value="ECO:0007669"/>
    <property type="project" value="UniProtKB-EC"/>
</dbReference>
<keyword evidence="5 10" id="KW-0378">Hydrolase</keyword>
<keyword evidence="7 10" id="KW-0326">Glycosidase</keyword>
<evidence type="ECO:0000256" key="7">
    <source>
        <dbReference type="ARBA" id="ARBA00023295"/>
    </source>
</evidence>
<evidence type="ECO:0000259" key="9">
    <source>
        <dbReference type="Pfam" id="PF08532"/>
    </source>
</evidence>
<evidence type="ECO:0000256" key="2">
    <source>
        <dbReference type="ARBA" id="ARBA00005940"/>
    </source>
</evidence>
<evidence type="ECO:0000256" key="6">
    <source>
        <dbReference type="ARBA" id="ARBA00022833"/>
    </source>
</evidence>
<dbReference type="InterPro" id="IPR013780">
    <property type="entry name" value="Glyco_hydro_b"/>
</dbReference>
<dbReference type="CDD" id="cd03143">
    <property type="entry name" value="A4_beta-galactosidase_middle_domain"/>
    <property type="match status" value="1"/>
</dbReference>
<dbReference type="InterPro" id="IPR029062">
    <property type="entry name" value="Class_I_gatase-like"/>
</dbReference>
<evidence type="ECO:0000313" key="11">
    <source>
        <dbReference type="Proteomes" id="UP001226389"/>
    </source>
</evidence>
<dbReference type="Pfam" id="PF08532">
    <property type="entry name" value="Glyco_hydro_42M"/>
    <property type="match status" value="1"/>
</dbReference>
<protein>
    <recommendedName>
        <fullName evidence="3">beta-galactosidase</fullName>
        <ecNumber evidence="3">3.2.1.23</ecNumber>
    </recommendedName>
</protein>
<evidence type="ECO:0000259" key="8">
    <source>
        <dbReference type="Pfam" id="PF02449"/>
    </source>
</evidence>
<feature type="domain" description="Glycoside hydrolase family 42 N-terminal" evidence="8">
    <location>
        <begin position="14"/>
        <end position="392"/>
    </location>
</feature>
<keyword evidence="6" id="KW-0862">Zinc</keyword>
<keyword evidence="4" id="KW-0479">Metal-binding</keyword>
<evidence type="ECO:0000256" key="5">
    <source>
        <dbReference type="ARBA" id="ARBA00022801"/>
    </source>
</evidence>
<comment type="caution">
    <text evidence="10">The sequence shown here is derived from an EMBL/GenBank/DDBJ whole genome shotgun (WGS) entry which is preliminary data.</text>
</comment>
<name>A0ABT9UGG6_9MICC</name>
<dbReference type="InterPro" id="IPR003476">
    <property type="entry name" value="Glyco_hydro_42"/>
</dbReference>
<dbReference type="InterPro" id="IPR017853">
    <property type="entry name" value="GH"/>
</dbReference>
<dbReference type="RefSeq" id="WP_307489955.1">
    <property type="nucleotide sequence ID" value="NZ_JAUSSY010000006.1"/>
</dbReference>
<gene>
    <name evidence="10" type="ORF">J2T22_001928</name>
</gene>
<dbReference type="SUPFAM" id="SSF52317">
    <property type="entry name" value="Class I glutamine amidotransferase-like"/>
    <property type="match status" value="1"/>
</dbReference>
<accession>A0ABT9UGG6</accession>
<dbReference type="PANTHER" id="PTHR36447">
    <property type="entry name" value="BETA-GALACTOSIDASE GANA"/>
    <property type="match status" value="1"/>
</dbReference>
<dbReference type="Gene3D" id="3.20.20.80">
    <property type="entry name" value="Glycosidases"/>
    <property type="match status" value="1"/>
</dbReference>
<keyword evidence="11" id="KW-1185">Reference proteome</keyword>
<dbReference type="Pfam" id="PF02449">
    <property type="entry name" value="Glyco_hydro_42"/>
    <property type="match status" value="1"/>
</dbReference>
<dbReference type="Gene3D" id="2.60.40.1180">
    <property type="entry name" value="Golgi alpha-mannosidase II"/>
    <property type="match status" value="1"/>
</dbReference>
<evidence type="ECO:0000313" key="10">
    <source>
        <dbReference type="EMBL" id="MDQ0118742.1"/>
    </source>
</evidence>
<evidence type="ECO:0000256" key="3">
    <source>
        <dbReference type="ARBA" id="ARBA00012756"/>
    </source>
</evidence>
<dbReference type="InterPro" id="IPR013529">
    <property type="entry name" value="Glyco_hydro_42_N"/>
</dbReference>
<dbReference type="Proteomes" id="UP001226389">
    <property type="component" value="Unassembled WGS sequence"/>
</dbReference>
<evidence type="ECO:0000256" key="1">
    <source>
        <dbReference type="ARBA" id="ARBA00001412"/>
    </source>
</evidence>
<dbReference type="EMBL" id="JAUSSY010000006">
    <property type="protein sequence ID" value="MDQ0118742.1"/>
    <property type="molecule type" value="Genomic_DNA"/>
</dbReference>
<sequence length="706" mass="78939">MTERPRKVLFGAAYYHEYQPSPRLQEDLDLMAAANMTVIRVGESTWSQWEPEDGKFALEWMAPVLDGAHERGISVVLGTPTYAIPMWLARRYPEIAGEPKTGQQLGWGARQEVDYTHPAFKFHAERIIRKIVQRFATHPAVIGYQVDNEPGLLAFHNRGVFQRFTDELRHQYGTVENLNKEWGLVYWSHQLSTWADLWTPDNNAQPQYDLAWRRFQARLTTEFLQWQAAIVREYSTPEQFVTTCIAYDRPSQHDQDMTRDFDVTAGNPYYAMQDAFAIPPSKSSPQGWATSGAWTLFQSGDRMYSSKQAPFLVTETNAGAIGGSAMQYPAFDGQWRQAAYAFISRGAEMIEYWHWATNHYGAETYWVGVLPHDQKPGRVYRELAQLGAELKTADKALVGLTPDAKVGMIYSNDSKWGLAGQPCFLSEPPMTGDERSYQKIFEAFYQGAFRAGTPVRILHDRQITGTEGQSMDPAHVAKELPVLIAAGLYIADDELLDWLRAYAEAGGHLVLGMRTAYADHEARARLETKPSRLAEQAGVSYQEFSQLADPLKLEAAEGFHLSTGSLATQWIDYLEQQNGTALASYVHPQFGRYPAITTTTAGAGRITSVGTLPNTELAADLVRWLAPENASGWEDLPETVTVHSATSADGGRLHFVHNWGWEPATIAAPASMDDLLDAEKTSLTKIELGAWDVRVLLEASKQDGKG</sequence>
<organism evidence="10 11">
    <name type="scientific">Pseudarthrobacter defluvii</name>
    <dbReference type="NCBI Taxonomy" id="410837"/>
    <lineage>
        <taxon>Bacteria</taxon>
        <taxon>Bacillati</taxon>
        <taxon>Actinomycetota</taxon>
        <taxon>Actinomycetes</taxon>
        <taxon>Micrococcales</taxon>
        <taxon>Micrococcaceae</taxon>
        <taxon>Pseudarthrobacter</taxon>
    </lineage>
</organism>
<proteinExistence type="inferred from homology"/>
<comment type="similarity">
    <text evidence="2">Belongs to the glycosyl hydrolase 42 family.</text>
</comment>
<dbReference type="PANTHER" id="PTHR36447:SF2">
    <property type="entry name" value="BETA-GALACTOSIDASE YESZ"/>
    <property type="match status" value="1"/>
</dbReference>
<comment type="catalytic activity">
    <reaction evidence="1">
        <text>Hydrolysis of terminal non-reducing beta-D-galactose residues in beta-D-galactosides.</text>
        <dbReference type="EC" id="3.2.1.23"/>
    </reaction>
</comment>